<dbReference type="EMBL" id="FOFS01000008">
    <property type="protein sequence ID" value="SEQ58246.1"/>
    <property type="molecule type" value="Genomic_DNA"/>
</dbReference>
<keyword evidence="2" id="KW-1185">Reference proteome</keyword>
<name>A0A1H9H7F4_9GAMM</name>
<evidence type="ECO:0000313" key="2">
    <source>
        <dbReference type="Proteomes" id="UP000199233"/>
    </source>
</evidence>
<dbReference type="RefSeq" id="WP_143068925.1">
    <property type="nucleotide sequence ID" value="NZ_FOFS01000008.1"/>
</dbReference>
<organism evidence="1 2">
    <name type="scientific">Solimonas aquatica</name>
    <dbReference type="NCBI Taxonomy" id="489703"/>
    <lineage>
        <taxon>Bacteria</taxon>
        <taxon>Pseudomonadati</taxon>
        <taxon>Pseudomonadota</taxon>
        <taxon>Gammaproteobacteria</taxon>
        <taxon>Nevskiales</taxon>
        <taxon>Nevskiaceae</taxon>
        <taxon>Solimonas</taxon>
    </lineage>
</organism>
<reference evidence="1 2" key="1">
    <citation type="submission" date="2016-10" db="EMBL/GenBank/DDBJ databases">
        <authorList>
            <person name="de Groot N.N."/>
        </authorList>
    </citation>
    <scope>NUCLEOTIDE SEQUENCE [LARGE SCALE GENOMIC DNA]</scope>
    <source>
        <strain evidence="1 2">DSM 25927</strain>
    </source>
</reference>
<evidence type="ECO:0000313" key="1">
    <source>
        <dbReference type="EMBL" id="SEQ58246.1"/>
    </source>
</evidence>
<accession>A0A1H9H7F4</accession>
<dbReference type="PROSITE" id="PS51257">
    <property type="entry name" value="PROKAR_LIPOPROTEIN"/>
    <property type="match status" value="1"/>
</dbReference>
<dbReference type="AlphaFoldDB" id="A0A1H9H7F4"/>
<gene>
    <name evidence="1" type="ORF">SAMN04488038_10853</name>
</gene>
<sequence length="284" mass="31111">MPQLTGRGFLLLAALLLGACDANLHEPLRLRPQAQPYVQHSDLLLSLQTPQTEARASAAPGSADWFKRLLYGPLHDYGEAAAPAVTTAPPPAAGVDVAPLLVDALREQLQAIAWLHLESSAVFASDAPPAPEAGRSTFWTQAQIEFSADAASLQLRLRCALTPPRRADNHEVAQAFSLAQQYADAAYRADLAYTLRLPQASRKREDNLALWQQQGALRELLSAPAAQLAQTLAQDLRGELPSRGVRKELVEGEYAPLLVEQGQARLFRLEDGSLRWYEQLDRKN</sequence>
<proteinExistence type="predicted"/>
<protein>
    <recommendedName>
        <fullName evidence="3">Lipoprotein</fullName>
    </recommendedName>
</protein>
<dbReference type="Proteomes" id="UP000199233">
    <property type="component" value="Unassembled WGS sequence"/>
</dbReference>
<dbReference type="STRING" id="489703.SAMN04488038_10853"/>
<evidence type="ECO:0008006" key="3">
    <source>
        <dbReference type="Google" id="ProtNLM"/>
    </source>
</evidence>